<feature type="domain" description="Nudix hydrolase" evidence="2">
    <location>
        <begin position="47"/>
        <end position="177"/>
    </location>
</feature>
<dbReference type="InterPro" id="IPR020084">
    <property type="entry name" value="NUDIX_hydrolase_CS"/>
</dbReference>
<organism evidence="3 4">
    <name type="scientific">Facklamia hominis</name>
    <dbReference type="NCBI Taxonomy" id="178214"/>
    <lineage>
        <taxon>Bacteria</taxon>
        <taxon>Bacillati</taxon>
        <taxon>Bacillota</taxon>
        <taxon>Bacilli</taxon>
        <taxon>Lactobacillales</taxon>
        <taxon>Aerococcaceae</taxon>
        <taxon>Facklamia</taxon>
    </lineage>
</organism>
<dbReference type="InterPro" id="IPR015797">
    <property type="entry name" value="NUDIX_hydrolase-like_dom_sf"/>
</dbReference>
<proteinExistence type="predicted"/>
<comment type="caution">
    <text evidence="3">The sequence shown here is derived from an EMBL/GenBank/DDBJ whole genome shotgun (WGS) entry which is preliminary data.</text>
</comment>
<sequence>MLKKEALAYIKQLKTQTYPWLSNKKLKEIESLLLKTANDQLDDRSSSLHLTASAFVLLENAACFIDHPYLNRRLLPAGHVEKGEQLIQTAKREFEEETGFKALSQAPVFLLDVNYHSIPANPIKNEGDHHHIDFRFNLCMDTNRFRQGELGLHLLRQEEAPEEFQPYFLLQDLNQAQLILASESHL</sequence>
<dbReference type="CDD" id="cd03674">
    <property type="entry name" value="NUDIX_Hydrolase"/>
    <property type="match status" value="1"/>
</dbReference>
<dbReference type="Gene3D" id="3.90.79.10">
    <property type="entry name" value="Nucleoside Triphosphate Pyrophosphohydrolase"/>
    <property type="match status" value="1"/>
</dbReference>
<dbReference type="Pfam" id="PF00293">
    <property type="entry name" value="NUDIX"/>
    <property type="match status" value="1"/>
</dbReference>
<gene>
    <name evidence="3" type="ORF">QP433_01700</name>
</gene>
<dbReference type="EMBL" id="JASOOE010000003">
    <property type="protein sequence ID" value="MDK7186690.1"/>
    <property type="molecule type" value="Genomic_DNA"/>
</dbReference>
<evidence type="ECO:0000313" key="3">
    <source>
        <dbReference type="EMBL" id="MDK7186690.1"/>
    </source>
</evidence>
<dbReference type="SUPFAM" id="SSF55811">
    <property type="entry name" value="Nudix"/>
    <property type="match status" value="1"/>
</dbReference>
<accession>A0AAJ1Q515</accession>
<dbReference type="InterPro" id="IPR000086">
    <property type="entry name" value="NUDIX_hydrolase_dom"/>
</dbReference>
<evidence type="ECO:0000313" key="4">
    <source>
        <dbReference type="Proteomes" id="UP001229251"/>
    </source>
</evidence>
<dbReference type="AlphaFoldDB" id="A0AAJ1Q515"/>
<dbReference type="Proteomes" id="UP001229251">
    <property type="component" value="Unassembled WGS sequence"/>
</dbReference>
<name>A0AAJ1Q515_9LACT</name>
<dbReference type="RefSeq" id="WP_016647671.1">
    <property type="nucleotide sequence ID" value="NZ_JASOOE010000003.1"/>
</dbReference>
<keyword evidence="1" id="KW-0378">Hydrolase</keyword>
<protein>
    <submittedName>
        <fullName evidence="3">NUDIX domain-containing protein</fullName>
    </submittedName>
</protein>
<evidence type="ECO:0000259" key="2">
    <source>
        <dbReference type="PROSITE" id="PS51462"/>
    </source>
</evidence>
<dbReference type="PROSITE" id="PS00893">
    <property type="entry name" value="NUDIX_BOX"/>
    <property type="match status" value="1"/>
</dbReference>
<evidence type="ECO:0000256" key="1">
    <source>
        <dbReference type="ARBA" id="ARBA00022801"/>
    </source>
</evidence>
<reference evidence="3" key="1">
    <citation type="submission" date="2023-05" db="EMBL/GenBank/DDBJ databases">
        <title>Cataloging the Phylogenetic Diversity of Human Bladder Bacteria.</title>
        <authorList>
            <person name="Du J."/>
        </authorList>
    </citation>
    <scope>NUCLEOTIDE SEQUENCE</scope>
    <source>
        <strain evidence="3">UMB1231</strain>
    </source>
</reference>
<dbReference type="PROSITE" id="PS51462">
    <property type="entry name" value="NUDIX"/>
    <property type="match status" value="1"/>
</dbReference>
<dbReference type="GO" id="GO:0016787">
    <property type="term" value="F:hydrolase activity"/>
    <property type="evidence" value="ECO:0007669"/>
    <property type="project" value="UniProtKB-KW"/>
</dbReference>